<dbReference type="Proteomes" id="UP001642540">
    <property type="component" value="Unassembled WGS sequence"/>
</dbReference>
<sequence>MGSCQSSMESSPLPKIVTNLHKVLPVFEELIEDLDYIMDDLREIVKGIDCEIDCSADVEPHLRILAITLIDLSYVLEDMGQMFTDIAAASSELKDASNSLGSTCESLGKVVTRFMEFLAEVFQTIYENNGENNCVLAVMIDSTLHQLELLLGSY</sequence>
<dbReference type="EMBL" id="CAXLJM020000164">
    <property type="protein sequence ID" value="CAL8145441.1"/>
    <property type="molecule type" value="Genomic_DNA"/>
</dbReference>
<accession>A0ABP1S794</accession>
<keyword evidence="2" id="KW-1185">Reference proteome</keyword>
<reference evidence="1 2" key="1">
    <citation type="submission" date="2024-08" db="EMBL/GenBank/DDBJ databases">
        <authorList>
            <person name="Cucini C."/>
            <person name="Frati F."/>
        </authorList>
    </citation>
    <scope>NUCLEOTIDE SEQUENCE [LARGE SCALE GENOMIC DNA]</scope>
</reference>
<name>A0ABP1S794_9HEXA</name>
<comment type="caution">
    <text evidence="1">The sequence shown here is derived from an EMBL/GenBank/DDBJ whole genome shotgun (WGS) entry which is preliminary data.</text>
</comment>
<protein>
    <submittedName>
        <fullName evidence="1">Uncharacterized protein</fullName>
    </submittedName>
</protein>
<evidence type="ECO:0000313" key="1">
    <source>
        <dbReference type="EMBL" id="CAL8145441.1"/>
    </source>
</evidence>
<organism evidence="1 2">
    <name type="scientific">Orchesella dallaii</name>
    <dbReference type="NCBI Taxonomy" id="48710"/>
    <lineage>
        <taxon>Eukaryota</taxon>
        <taxon>Metazoa</taxon>
        <taxon>Ecdysozoa</taxon>
        <taxon>Arthropoda</taxon>
        <taxon>Hexapoda</taxon>
        <taxon>Collembola</taxon>
        <taxon>Entomobryomorpha</taxon>
        <taxon>Entomobryoidea</taxon>
        <taxon>Orchesellidae</taxon>
        <taxon>Orchesellinae</taxon>
        <taxon>Orchesella</taxon>
    </lineage>
</organism>
<gene>
    <name evidence="1" type="ORF">ODALV1_LOCUS30492</name>
</gene>
<evidence type="ECO:0000313" key="2">
    <source>
        <dbReference type="Proteomes" id="UP001642540"/>
    </source>
</evidence>
<proteinExistence type="predicted"/>